<accession>A0A0K9GZB0</accession>
<evidence type="ECO:0000256" key="5">
    <source>
        <dbReference type="RuleBase" id="RU003513"/>
    </source>
</evidence>
<dbReference type="PATRIC" id="fig|1679170.3.peg.5084"/>
<protein>
    <recommendedName>
        <fullName evidence="3">UDP-N-acetylglucosamine 2-epimerase (non-hydrolyzing)</fullName>
        <ecNumber evidence="3">5.1.3.14</ecNumber>
    </recommendedName>
    <alternativeName>
        <fullName evidence="4">UDP-GlcNAc-2-epimerase</fullName>
    </alternativeName>
</protein>
<dbReference type="InterPro" id="IPR003331">
    <property type="entry name" value="UDP_GlcNAc_Epimerase_2_dom"/>
</dbReference>
<dbReference type="FunFam" id="3.40.50.2000:FF:000043">
    <property type="entry name" value="UDP-N-acetylglucosamine 2-epimerase"/>
    <property type="match status" value="1"/>
</dbReference>
<dbReference type="InterPro" id="IPR029767">
    <property type="entry name" value="WecB-like"/>
</dbReference>
<dbReference type="Gene3D" id="3.40.50.2000">
    <property type="entry name" value="Glycogen Phosphorylase B"/>
    <property type="match status" value="2"/>
</dbReference>
<dbReference type="EMBL" id="LFZW01000001">
    <property type="protein sequence ID" value="KMY51961.1"/>
    <property type="molecule type" value="Genomic_DNA"/>
</dbReference>
<evidence type="ECO:0000313" key="7">
    <source>
        <dbReference type="EMBL" id="KMY51961.1"/>
    </source>
</evidence>
<feature type="domain" description="UDP-N-acetylglucosamine 2-epimerase" evidence="6">
    <location>
        <begin position="29"/>
        <end position="365"/>
    </location>
</feature>
<dbReference type="AlphaFoldDB" id="A0A0K9GZB0"/>
<dbReference type="GO" id="GO:0008761">
    <property type="term" value="F:UDP-N-acetylglucosamine 2-epimerase activity"/>
    <property type="evidence" value="ECO:0007669"/>
    <property type="project" value="UniProtKB-EC"/>
</dbReference>
<dbReference type="Proteomes" id="UP000037146">
    <property type="component" value="Unassembled WGS sequence"/>
</dbReference>
<dbReference type="PANTHER" id="PTHR43174:SF2">
    <property type="entry name" value="UDP-N-ACETYLGLUCOSAMINE 2-EPIMERASE"/>
    <property type="match status" value="1"/>
</dbReference>
<comment type="caution">
    <text evidence="7">The sequence shown here is derived from an EMBL/GenBank/DDBJ whole genome shotgun (WGS) entry which is preliminary data.</text>
</comment>
<dbReference type="STRING" id="1679170.AC625_22550"/>
<reference evidence="8" key="1">
    <citation type="submission" date="2015-07" db="EMBL/GenBank/DDBJ databases">
        <title>Genome sequencing project for genomic taxonomy and phylogenomics of Bacillus-like bacteria.</title>
        <authorList>
            <person name="Liu B."/>
            <person name="Wang J."/>
            <person name="Zhu Y."/>
            <person name="Liu G."/>
            <person name="Chen Q."/>
            <person name="Chen Z."/>
            <person name="Lan J."/>
            <person name="Che J."/>
            <person name="Ge C."/>
            <person name="Shi H."/>
            <person name="Pan Z."/>
            <person name="Liu X."/>
        </authorList>
    </citation>
    <scope>NUCLEOTIDE SEQUENCE [LARGE SCALE GENOMIC DNA]</scope>
    <source>
        <strain evidence="8">FJAT-27997</strain>
    </source>
</reference>
<evidence type="ECO:0000256" key="1">
    <source>
        <dbReference type="ARBA" id="ARBA00023235"/>
    </source>
</evidence>
<evidence type="ECO:0000259" key="6">
    <source>
        <dbReference type="Pfam" id="PF02350"/>
    </source>
</evidence>
<gene>
    <name evidence="7" type="ORF">AC625_22550</name>
</gene>
<evidence type="ECO:0000256" key="4">
    <source>
        <dbReference type="ARBA" id="ARBA00079400"/>
    </source>
</evidence>
<evidence type="ECO:0000256" key="2">
    <source>
        <dbReference type="ARBA" id="ARBA00038209"/>
    </source>
</evidence>
<evidence type="ECO:0000256" key="3">
    <source>
        <dbReference type="ARBA" id="ARBA00038858"/>
    </source>
</evidence>
<dbReference type="SUPFAM" id="SSF53756">
    <property type="entry name" value="UDP-Glycosyltransferase/glycogen phosphorylase"/>
    <property type="match status" value="1"/>
</dbReference>
<proteinExistence type="inferred from homology"/>
<dbReference type="CDD" id="cd03786">
    <property type="entry name" value="GTB_UDP-GlcNAc_2-Epimerase"/>
    <property type="match status" value="1"/>
</dbReference>
<dbReference type="NCBIfam" id="TIGR00236">
    <property type="entry name" value="wecB"/>
    <property type="match status" value="1"/>
</dbReference>
<name>A0A0K9GZB0_9BACI</name>
<dbReference type="OrthoDB" id="9803238at2"/>
<dbReference type="PANTHER" id="PTHR43174">
    <property type="entry name" value="UDP-N-ACETYLGLUCOSAMINE 2-EPIMERASE"/>
    <property type="match status" value="1"/>
</dbReference>
<organism evidence="7 8">
    <name type="scientific">Peribacillus loiseleuriae</name>
    <dbReference type="NCBI Taxonomy" id="1679170"/>
    <lineage>
        <taxon>Bacteria</taxon>
        <taxon>Bacillati</taxon>
        <taxon>Bacillota</taxon>
        <taxon>Bacilli</taxon>
        <taxon>Bacillales</taxon>
        <taxon>Bacillaceae</taxon>
        <taxon>Peribacillus</taxon>
    </lineage>
</organism>
<keyword evidence="8" id="KW-1185">Reference proteome</keyword>
<dbReference type="RefSeq" id="WP_049683318.1">
    <property type="nucleotide sequence ID" value="NZ_LFZW01000001.1"/>
</dbReference>
<sequence length="383" mass="42772">MSKPIKVMTIFGTRPEAIKMAPLVLELQNQPEHFESIVTVTAQHRQMLDQVLEIFSIQPDHDLNIMKDRQTLIDVTTRGLEGLDGVMREVKPDIVLVHGDTTTTFVASLAAFYNQIPVGHVEAGLRTWNKYSPFPEEANRQLTGVIADLHFSPTAKAAENLTNEGKSDEFIFITGNTAIDALKTTVKETYSHPVLDEIGDNRLILLTAHRRENLGEPMRNMFRAIKRLIDEHDDVQVIYPVHLNPVVRELAAEVLGNDPRIHLIEPLDVFDFHNFAAKSYLIMTDSGGVQEEAPSLGVPVLVLRDTTERPEGIEAGTLKLAGTDEETIYNLATELLTNKEAYQQMAKAHNPYGDGHTSARIAEAIRFYFKQTDKAPATFVPGE</sequence>
<evidence type="ECO:0000313" key="8">
    <source>
        <dbReference type="Proteomes" id="UP000037146"/>
    </source>
</evidence>
<comment type="similarity">
    <text evidence="2 5">Belongs to the UDP-N-acetylglucosamine 2-epimerase family.</text>
</comment>
<dbReference type="EC" id="5.1.3.14" evidence="3"/>
<dbReference type="Pfam" id="PF02350">
    <property type="entry name" value="Epimerase_2"/>
    <property type="match status" value="1"/>
</dbReference>
<keyword evidence="1 5" id="KW-0413">Isomerase</keyword>